<keyword evidence="4" id="KW-1185">Reference proteome</keyword>
<feature type="region of interest" description="Disordered" evidence="1">
    <location>
        <begin position="35"/>
        <end position="75"/>
    </location>
</feature>
<comment type="caution">
    <text evidence="3">The sequence shown here is derived from an EMBL/GenBank/DDBJ whole genome shotgun (WGS) entry which is preliminary data.</text>
</comment>
<dbReference type="AlphaFoldDB" id="A0A0L6V9T4"/>
<dbReference type="EMBL" id="LAVV01007046">
    <property type="protein sequence ID" value="KNZ57322.1"/>
    <property type="molecule type" value="Genomic_DNA"/>
</dbReference>
<feature type="compositionally biased region" description="Basic residues" evidence="1">
    <location>
        <begin position="443"/>
        <end position="454"/>
    </location>
</feature>
<evidence type="ECO:0000256" key="1">
    <source>
        <dbReference type="SAM" id="MobiDB-lite"/>
    </source>
</evidence>
<dbReference type="Gene3D" id="2.40.50.1060">
    <property type="match status" value="1"/>
</dbReference>
<feature type="compositionally biased region" description="Polar residues" evidence="1">
    <location>
        <begin position="368"/>
        <end position="379"/>
    </location>
</feature>
<dbReference type="InterPro" id="IPR041178">
    <property type="entry name" value="RPA43_OB"/>
</dbReference>
<feature type="compositionally biased region" description="Acidic residues" evidence="1">
    <location>
        <begin position="307"/>
        <end position="316"/>
    </location>
</feature>
<protein>
    <recommendedName>
        <fullName evidence="2">RPA43 OB domain-containing protein</fullName>
    </recommendedName>
</protein>
<name>A0A0L6V9T4_9BASI</name>
<dbReference type="Pfam" id="PF17875">
    <property type="entry name" value="RPA43_OB"/>
    <property type="match status" value="1"/>
</dbReference>
<dbReference type="STRING" id="27349.A0A0L6V9T4"/>
<gene>
    <name evidence="3" type="ORF">VP01_2189g1</name>
</gene>
<organism evidence="3 4">
    <name type="scientific">Puccinia sorghi</name>
    <dbReference type="NCBI Taxonomy" id="27349"/>
    <lineage>
        <taxon>Eukaryota</taxon>
        <taxon>Fungi</taxon>
        <taxon>Dikarya</taxon>
        <taxon>Basidiomycota</taxon>
        <taxon>Pucciniomycotina</taxon>
        <taxon>Pucciniomycetes</taxon>
        <taxon>Pucciniales</taxon>
        <taxon>Pucciniaceae</taxon>
        <taxon>Puccinia</taxon>
    </lineage>
</organism>
<evidence type="ECO:0000259" key="2">
    <source>
        <dbReference type="Pfam" id="PF17875"/>
    </source>
</evidence>
<feature type="compositionally biased region" description="Low complexity" evidence="1">
    <location>
        <begin position="416"/>
        <end position="432"/>
    </location>
</feature>
<dbReference type="VEuPathDB" id="FungiDB:VP01_2189g1"/>
<evidence type="ECO:0000313" key="4">
    <source>
        <dbReference type="Proteomes" id="UP000037035"/>
    </source>
</evidence>
<dbReference type="Proteomes" id="UP000037035">
    <property type="component" value="Unassembled WGS sequence"/>
</dbReference>
<evidence type="ECO:0000313" key="3">
    <source>
        <dbReference type="EMBL" id="KNZ57322.1"/>
    </source>
</evidence>
<feature type="compositionally biased region" description="Basic residues" evidence="1">
    <location>
        <begin position="394"/>
        <end position="405"/>
    </location>
</feature>
<feature type="domain" description="RPA43 OB" evidence="2">
    <location>
        <begin position="160"/>
        <end position="276"/>
    </location>
</feature>
<sequence>MGRHKTSSQHKPSDFHHLVARFKIPLAPVFLSKPTRSTVQVKAESADELSSSSETHEKPQTTPKKKKPKKTADVSTAEYGSNGALEAVNQTLASLLMRYIPSLGAVLIACLDPPTFLLPDGNGGHIRRPATTGSRIPMPTLPGSAWGVMDVEVKLLGWRPTIGQKLIGRPTNSTPSQLSLVIYRTFNASINANHLRAAGYHYDLNFEFPANWDSIGHPAPPQDPSLPFDLTNQHRHRGCWVDAHGVAVGGDEGTVSFTVMSLMIENHMISVMGSLLDDPFSIDEGPVQSMVARPMPKRRSSDREGEMEGTSEEESDSDGRSGKAASRGRMRAPPEIHSAAASRPRPDLIPPLVPTTSSTTTIPPPLTATNLKALNSALQSEPIGFPPVSTQKSSSKKPSLKKPRKRPAESIEEMTSSIPNPLPAASSALPILHNPAPGPFIHPSRKKKIKTSTA</sequence>
<reference evidence="3 4" key="1">
    <citation type="submission" date="2015-08" db="EMBL/GenBank/DDBJ databases">
        <title>Next Generation Sequencing and Analysis of the Genome of Puccinia sorghi L Schw, the Causal Agent of Maize Common Rust.</title>
        <authorList>
            <person name="Rochi L."/>
            <person name="Burguener G."/>
            <person name="Darino M."/>
            <person name="Turjanski A."/>
            <person name="Kreff E."/>
            <person name="Dieguez M.J."/>
            <person name="Sacco F."/>
        </authorList>
    </citation>
    <scope>NUCLEOTIDE SEQUENCE [LARGE SCALE GENOMIC DNA]</scope>
    <source>
        <strain evidence="3 4">RO10H11247</strain>
    </source>
</reference>
<accession>A0A0L6V9T4</accession>
<dbReference type="OrthoDB" id="10250504at2759"/>
<feature type="region of interest" description="Disordered" evidence="1">
    <location>
        <begin position="286"/>
        <end position="454"/>
    </location>
</feature>
<proteinExistence type="predicted"/>